<gene>
    <name evidence="2" type="ORF">BKA24_002509</name>
</gene>
<organism evidence="2 3">
    <name type="scientific">Microbacterium marinum</name>
    <dbReference type="NCBI Taxonomy" id="421115"/>
    <lineage>
        <taxon>Bacteria</taxon>
        <taxon>Bacillati</taxon>
        <taxon>Actinomycetota</taxon>
        <taxon>Actinomycetes</taxon>
        <taxon>Micrococcales</taxon>
        <taxon>Microbacteriaceae</taxon>
        <taxon>Microbacterium</taxon>
    </lineage>
</organism>
<keyword evidence="1" id="KW-0732">Signal</keyword>
<evidence type="ECO:0000313" key="3">
    <source>
        <dbReference type="Proteomes" id="UP000573729"/>
    </source>
</evidence>
<name>A0A7W7BS15_9MICO</name>
<evidence type="ECO:0008006" key="4">
    <source>
        <dbReference type="Google" id="ProtNLM"/>
    </source>
</evidence>
<comment type="caution">
    <text evidence="2">The sequence shown here is derived from an EMBL/GenBank/DDBJ whole genome shotgun (WGS) entry which is preliminary data.</text>
</comment>
<dbReference type="RefSeq" id="WP_184218755.1">
    <property type="nucleotide sequence ID" value="NZ_JACHMD010000001.1"/>
</dbReference>
<keyword evidence="3" id="KW-1185">Reference proteome</keyword>
<feature type="chain" id="PRO_5039181334" description="DNA modification methylase" evidence="1">
    <location>
        <begin position="19"/>
        <end position="162"/>
    </location>
</feature>
<protein>
    <recommendedName>
        <fullName evidence="4">DNA modification methylase</fullName>
    </recommendedName>
</protein>
<evidence type="ECO:0000313" key="2">
    <source>
        <dbReference type="EMBL" id="MBB4667800.1"/>
    </source>
</evidence>
<sequence>MKSRFIASIALGAAVVLGATGCNMLAPQATTIEYSASDGRNVPESGPLKVRNALIVANEDGSLGNLIAGVVNSTDDDLVLNVGIGSDLQTIPVPARSSVSLGVTSAPMLFEGLDAKPGSDVEVSFQSGEGEGVEVAIPILDGTLPHYEEFVPTPLPTPTATP</sequence>
<proteinExistence type="predicted"/>
<dbReference type="Proteomes" id="UP000573729">
    <property type="component" value="Unassembled WGS sequence"/>
</dbReference>
<accession>A0A7W7BS15</accession>
<dbReference type="PROSITE" id="PS51257">
    <property type="entry name" value="PROKAR_LIPOPROTEIN"/>
    <property type="match status" value="1"/>
</dbReference>
<dbReference type="EMBL" id="JACHMD010000001">
    <property type="protein sequence ID" value="MBB4667800.1"/>
    <property type="molecule type" value="Genomic_DNA"/>
</dbReference>
<reference evidence="2 3" key="1">
    <citation type="submission" date="2020-08" db="EMBL/GenBank/DDBJ databases">
        <title>Sequencing the genomes of 1000 actinobacteria strains.</title>
        <authorList>
            <person name="Klenk H.-P."/>
        </authorList>
    </citation>
    <scope>NUCLEOTIDE SEQUENCE [LARGE SCALE GENOMIC DNA]</scope>
    <source>
        <strain evidence="2 3">DSM 24947</strain>
    </source>
</reference>
<evidence type="ECO:0000256" key="1">
    <source>
        <dbReference type="SAM" id="SignalP"/>
    </source>
</evidence>
<feature type="signal peptide" evidence="1">
    <location>
        <begin position="1"/>
        <end position="18"/>
    </location>
</feature>
<dbReference type="AlphaFoldDB" id="A0A7W7BS15"/>